<keyword evidence="4 5" id="KW-0472">Membrane</keyword>
<dbReference type="EMBL" id="CAXAMM010038807">
    <property type="protein sequence ID" value="CAK9081153.1"/>
    <property type="molecule type" value="Genomic_DNA"/>
</dbReference>
<keyword evidence="8" id="KW-1185">Reference proteome</keyword>
<dbReference type="PANTHER" id="PTHR11730">
    <property type="entry name" value="AMMONIUM TRANSPORTER"/>
    <property type="match status" value="1"/>
</dbReference>
<sequence length="421" mass="45586">MATGAFATCDVLAACPVVQEIIHDVNGDYADDATWVLTSSFVILTMQSGFGMLEMGCSHRGHEVNIMLKNVFDVIFGGLAYYMLGFGISHGSPSNSFMGLGDFLVDSNQNDQTLSGLRFSSYIFQFSFAATSTTIVSGCLAMRCRFMVYCFYSFYSVVMYAFVAHWVWAENGWLKEFGAHDFAGSGPVHMFGAINGFIGIVCLGPRLGRFDGSRPGQEFHASSPASILFGLFMLWWGCLVKKMMHDDVILEKRNPEEIANGILGALVSITATCVHPFEALVIGFVGSIIALLTNDLVEFRLRIDDPVGAIGVHGSAAMWGILAVGLFADTALPGIQVDNGLLRGGGLRLMGAQLVLMLAILGWSLVVVTPFFLLVGIAFSGDWRDFRRGLRVDPEHEISGLDQAYHGFLASIAGVQTAALF</sequence>
<dbReference type="Proteomes" id="UP001642464">
    <property type="component" value="Unassembled WGS sequence"/>
</dbReference>
<proteinExistence type="predicted"/>
<evidence type="ECO:0000313" key="8">
    <source>
        <dbReference type="Proteomes" id="UP001642464"/>
    </source>
</evidence>
<evidence type="ECO:0000313" key="7">
    <source>
        <dbReference type="EMBL" id="CAK9081153.1"/>
    </source>
</evidence>
<dbReference type="Pfam" id="PF00909">
    <property type="entry name" value="Ammonium_transp"/>
    <property type="match status" value="2"/>
</dbReference>
<feature type="transmembrane region" description="Helical" evidence="5">
    <location>
        <begin position="149"/>
        <end position="168"/>
    </location>
</feature>
<gene>
    <name evidence="7" type="ORF">SCF082_LOCUS38657</name>
</gene>
<feature type="transmembrane region" description="Helical" evidence="5">
    <location>
        <begin position="74"/>
        <end position="92"/>
    </location>
</feature>
<dbReference type="InterPro" id="IPR024041">
    <property type="entry name" value="NH4_transpt_AmtB-like_dom"/>
</dbReference>
<feature type="domain" description="Ammonium transporter AmtB-like" evidence="6">
    <location>
        <begin position="35"/>
        <end position="237"/>
    </location>
</feature>
<dbReference type="Gene3D" id="1.10.3430.10">
    <property type="entry name" value="Ammonium transporter AmtB like domains"/>
    <property type="match status" value="2"/>
</dbReference>
<accession>A0ABP0PZY7</accession>
<feature type="transmembrane region" description="Helical" evidence="5">
    <location>
        <begin position="33"/>
        <end position="53"/>
    </location>
</feature>
<evidence type="ECO:0000256" key="1">
    <source>
        <dbReference type="ARBA" id="ARBA00004141"/>
    </source>
</evidence>
<comment type="caution">
    <text evidence="7">The sequence shown here is derived from an EMBL/GenBank/DDBJ whole genome shotgun (WGS) entry which is preliminary data.</text>
</comment>
<evidence type="ECO:0000259" key="6">
    <source>
        <dbReference type="Pfam" id="PF00909"/>
    </source>
</evidence>
<evidence type="ECO:0000256" key="2">
    <source>
        <dbReference type="ARBA" id="ARBA00022692"/>
    </source>
</evidence>
<keyword evidence="3 5" id="KW-1133">Transmembrane helix</keyword>
<comment type="subcellular location">
    <subcellularLocation>
        <location evidence="1">Membrane</location>
        <topology evidence="1">Multi-pass membrane protein</topology>
    </subcellularLocation>
</comment>
<protein>
    <submittedName>
        <fullName evidence="7">Ammonium transporter 3</fullName>
    </submittedName>
</protein>
<dbReference type="InterPro" id="IPR029020">
    <property type="entry name" value="Ammonium/urea_transptr"/>
</dbReference>
<feature type="domain" description="Ammonium transporter AmtB-like" evidence="6">
    <location>
        <begin position="250"/>
        <end position="407"/>
    </location>
</feature>
<evidence type="ECO:0000256" key="3">
    <source>
        <dbReference type="ARBA" id="ARBA00022989"/>
    </source>
</evidence>
<feature type="transmembrane region" description="Helical" evidence="5">
    <location>
        <begin position="219"/>
        <end position="237"/>
    </location>
</feature>
<name>A0ABP0PZY7_9DINO</name>
<reference evidence="7 8" key="1">
    <citation type="submission" date="2024-02" db="EMBL/GenBank/DDBJ databases">
        <authorList>
            <person name="Chen Y."/>
            <person name="Shah S."/>
            <person name="Dougan E. K."/>
            <person name="Thang M."/>
            <person name="Chan C."/>
        </authorList>
    </citation>
    <scope>NUCLEOTIDE SEQUENCE [LARGE SCALE GENOMIC DNA]</scope>
</reference>
<keyword evidence="2 5" id="KW-0812">Transmembrane</keyword>
<evidence type="ECO:0000256" key="4">
    <source>
        <dbReference type="ARBA" id="ARBA00023136"/>
    </source>
</evidence>
<evidence type="ECO:0000256" key="5">
    <source>
        <dbReference type="SAM" id="Phobius"/>
    </source>
</evidence>
<dbReference type="SUPFAM" id="SSF111352">
    <property type="entry name" value="Ammonium transporter"/>
    <property type="match status" value="1"/>
</dbReference>
<feature type="transmembrane region" description="Helical" evidence="5">
    <location>
        <begin position="309"/>
        <end position="332"/>
    </location>
</feature>
<organism evidence="7 8">
    <name type="scientific">Durusdinium trenchii</name>
    <dbReference type="NCBI Taxonomy" id="1381693"/>
    <lineage>
        <taxon>Eukaryota</taxon>
        <taxon>Sar</taxon>
        <taxon>Alveolata</taxon>
        <taxon>Dinophyceae</taxon>
        <taxon>Suessiales</taxon>
        <taxon>Symbiodiniaceae</taxon>
        <taxon>Durusdinium</taxon>
    </lineage>
</organism>
<dbReference type="PANTHER" id="PTHR11730:SF58">
    <property type="entry name" value="AMMONIUM TRANSPORTER"/>
    <property type="match status" value="1"/>
</dbReference>
<feature type="transmembrane region" description="Helical" evidence="5">
    <location>
        <begin position="188"/>
        <end position="207"/>
    </location>
</feature>
<feature type="transmembrane region" description="Helical" evidence="5">
    <location>
        <begin position="122"/>
        <end position="142"/>
    </location>
</feature>
<feature type="transmembrane region" description="Helical" evidence="5">
    <location>
        <begin position="352"/>
        <end position="379"/>
    </location>
</feature>
<feature type="transmembrane region" description="Helical" evidence="5">
    <location>
        <begin position="279"/>
        <end position="297"/>
    </location>
</feature>